<reference evidence="3" key="1">
    <citation type="submission" date="2020-02" db="EMBL/GenBank/DDBJ databases">
        <authorList>
            <person name="Palmer J.M."/>
        </authorList>
    </citation>
    <scope>NUCLEOTIDE SEQUENCE</scope>
    <source>
        <strain evidence="3">EPUS1.4</strain>
        <tissue evidence="3">Thallus</tissue>
    </source>
</reference>
<protein>
    <recommendedName>
        <fullName evidence="2">DUF6594 domain-containing protein</fullName>
    </recommendedName>
</protein>
<keyword evidence="1" id="KW-0472">Membrane</keyword>
<feature type="transmembrane region" description="Helical" evidence="1">
    <location>
        <begin position="321"/>
        <end position="339"/>
    </location>
</feature>
<evidence type="ECO:0000313" key="3">
    <source>
        <dbReference type="EMBL" id="KAF7502113.1"/>
    </source>
</evidence>
<feature type="domain" description="DUF6594" evidence="2">
    <location>
        <begin position="28"/>
        <end position="333"/>
    </location>
</feature>
<dbReference type="PANTHER" id="PTHR34502">
    <property type="entry name" value="DUF6594 DOMAIN-CONTAINING PROTEIN-RELATED"/>
    <property type="match status" value="1"/>
</dbReference>
<dbReference type="InterPro" id="IPR046529">
    <property type="entry name" value="DUF6594"/>
</dbReference>
<dbReference type="Pfam" id="PF20237">
    <property type="entry name" value="DUF6594"/>
    <property type="match status" value="1"/>
</dbReference>
<keyword evidence="4" id="KW-1185">Reference proteome</keyword>
<sequence length="340" mass="38854">MKYPNLNPNFSELDPDLSSQDPAKFFGYRVFSRWMASDQAWCILRRFGALNMRAMLYLQDDIVALEERLDRMDENLSSKHMPEGIDNGTFRKDYAPRQELIRKELIPKLKEYNDFVNQYSQLLSRPPVDEGDVEAVHTWFKNHRARVEDGSGQKTWSYAIDPAESAFIEKREDLIPVYPKTRSWFRTVLEKTALLRFPILGGFLQREPEDIGIIGDSQFNRKKGLLKNGLLDRFFQRKPQDIEHSGASQSNGKMVIWHNEKRVERFASTVIAVVGLAMLIGPLWILESLSDPPEKLGVITGFIVLFFVLVGVATAAKVFEALVAAAAYSAVLMVFLQFGQ</sequence>
<feature type="transmembrane region" description="Helical" evidence="1">
    <location>
        <begin position="298"/>
        <end position="316"/>
    </location>
</feature>
<dbReference type="PANTHER" id="PTHR34502:SF4">
    <property type="entry name" value="DUF6594 DOMAIN-CONTAINING PROTEIN"/>
    <property type="match status" value="1"/>
</dbReference>
<gene>
    <name evidence="3" type="ORF">GJ744_007106</name>
</gene>
<evidence type="ECO:0000256" key="1">
    <source>
        <dbReference type="SAM" id="Phobius"/>
    </source>
</evidence>
<evidence type="ECO:0000313" key="4">
    <source>
        <dbReference type="Proteomes" id="UP000606974"/>
    </source>
</evidence>
<keyword evidence="1" id="KW-0812">Transmembrane</keyword>
<dbReference type="AlphaFoldDB" id="A0A8H7A3Z7"/>
<proteinExistence type="predicted"/>
<keyword evidence="1" id="KW-1133">Transmembrane helix</keyword>
<name>A0A8H7A3Z7_9EURO</name>
<feature type="transmembrane region" description="Helical" evidence="1">
    <location>
        <begin position="266"/>
        <end position="286"/>
    </location>
</feature>
<comment type="caution">
    <text evidence="3">The sequence shown here is derived from an EMBL/GenBank/DDBJ whole genome shotgun (WGS) entry which is preliminary data.</text>
</comment>
<dbReference type="OrthoDB" id="5416037at2759"/>
<organism evidence="3 4">
    <name type="scientific">Endocarpon pusillum</name>
    <dbReference type="NCBI Taxonomy" id="364733"/>
    <lineage>
        <taxon>Eukaryota</taxon>
        <taxon>Fungi</taxon>
        <taxon>Dikarya</taxon>
        <taxon>Ascomycota</taxon>
        <taxon>Pezizomycotina</taxon>
        <taxon>Eurotiomycetes</taxon>
        <taxon>Chaetothyriomycetidae</taxon>
        <taxon>Verrucariales</taxon>
        <taxon>Verrucariaceae</taxon>
        <taxon>Endocarpon</taxon>
    </lineage>
</organism>
<dbReference type="Proteomes" id="UP000606974">
    <property type="component" value="Unassembled WGS sequence"/>
</dbReference>
<accession>A0A8H7A3Z7</accession>
<dbReference type="EMBL" id="JAACFV010000335">
    <property type="protein sequence ID" value="KAF7502113.1"/>
    <property type="molecule type" value="Genomic_DNA"/>
</dbReference>
<evidence type="ECO:0000259" key="2">
    <source>
        <dbReference type="Pfam" id="PF20237"/>
    </source>
</evidence>